<dbReference type="PANTHER" id="PTHR35848">
    <property type="entry name" value="OXALATE-BINDING PROTEIN"/>
    <property type="match status" value="1"/>
</dbReference>
<feature type="domain" description="Cupin type-2" evidence="2">
    <location>
        <begin position="80"/>
        <end position="150"/>
    </location>
</feature>
<evidence type="ECO:0000313" key="4">
    <source>
        <dbReference type="Proteomes" id="UP000019478"/>
    </source>
</evidence>
<sequence length="310" mass="34370">MAQNGQTTPPVFSKADAVNETSKLVHRIIPYKDLEPSWHVPAAKEPGFMRWLITWVGGPAGHINTNPDTAQVSQNTVTGLMHMGVGQKQKGLHYHSVTEIYVVIKGQLEGFDGKGDKHVAGPLDCVYIPKGVPHGVRNCGTEDCELIWVHDGIEKKGTSVYFMDGIYTGPPQVDEISVVNFRDLEPSYDAYRAREVEFARWMVNWVAGPVGYENVNRGQAVENDKVSIGLTVVPPAQKIVPHRHETAEHYVVLQGKALINAGRGNEELGKLDGVYVPPCLEHGVRNHGEEPLYLLWVHEKPQKIGSTTYR</sequence>
<evidence type="ECO:0000313" key="3">
    <source>
        <dbReference type="EMBL" id="EXJ90150.1"/>
    </source>
</evidence>
<dbReference type="GO" id="GO:0046872">
    <property type="term" value="F:metal ion binding"/>
    <property type="evidence" value="ECO:0007669"/>
    <property type="project" value="UniProtKB-KW"/>
</dbReference>
<dbReference type="PANTHER" id="PTHR35848:SF6">
    <property type="entry name" value="CUPIN TYPE-2 DOMAIN-CONTAINING PROTEIN"/>
    <property type="match status" value="1"/>
</dbReference>
<keyword evidence="4" id="KW-1185">Reference proteome</keyword>
<dbReference type="InterPro" id="IPR011051">
    <property type="entry name" value="RmlC_Cupin_sf"/>
</dbReference>
<dbReference type="HOGENOM" id="CLU_078276_0_0_1"/>
<comment type="caution">
    <text evidence="3">The sequence shown here is derived from an EMBL/GenBank/DDBJ whole genome shotgun (WGS) entry which is preliminary data.</text>
</comment>
<dbReference type="RefSeq" id="XP_007731547.1">
    <property type="nucleotide sequence ID" value="XM_007733357.1"/>
</dbReference>
<reference evidence="3 4" key="1">
    <citation type="submission" date="2013-03" db="EMBL/GenBank/DDBJ databases">
        <title>The Genome Sequence of Capronia epimyces CBS 606.96.</title>
        <authorList>
            <consortium name="The Broad Institute Genomics Platform"/>
            <person name="Cuomo C."/>
            <person name="de Hoog S."/>
            <person name="Gorbushina A."/>
            <person name="Walker B."/>
            <person name="Young S.K."/>
            <person name="Zeng Q."/>
            <person name="Gargeya S."/>
            <person name="Fitzgerald M."/>
            <person name="Haas B."/>
            <person name="Abouelleil A."/>
            <person name="Allen A.W."/>
            <person name="Alvarado L."/>
            <person name="Arachchi H.M."/>
            <person name="Berlin A.M."/>
            <person name="Chapman S.B."/>
            <person name="Gainer-Dewar J."/>
            <person name="Goldberg J."/>
            <person name="Griggs A."/>
            <person name="Gujja S."/>
            <person name="Hansen M."/>
            <person name="Howarth C."/>
            <person name="Imamovic A."/>
            <person name="Ireland A."/>
            <person name="Larimer J."/>
            <person name="McCowan C."/>
            <person name="Murphy C."/>
            <person name="Pearson M."/>
            <person name="Poon T.W."/>
            <person name="Priest M."/>
            <person name="Roberts A."/>
            <person name="Saif S."/>
            <person name="Shea T."/>
            <person name="Sisk P."/>
            <person name="Sykes S."/>
            <person name="Wortman J."/>
            <person name="Nusbaum C."/>
            <person name="Birren B."/>
        </authorList>
    </citation>
    <scope>NUCLEOTIDE SEQUENCE [LARGE SCALE GENOMIC DNA]</scope>
    <source>
        <strain evidence="3 4">CBS 606.96</strain>
    </source>
</reference>
<dbReference type="InterPro" id="IPR014710">
    <property type="entry name" value="RmlC-like_jellyroll"/>
</dbReference>
<gene>
    <name evidence="3" type="ORF">A1O3_03219</name>
</gene>
<proteinExistence type="predicted"/>
<protein>
    <recommendedName>
        <fullName evidence="2">Cupin type-2 domain-containing protein</fullName>
    </recommendedName>
</protein>
<dbReference type="AlphaFoldDB" id="W9YKD0"/>
<evidence type="ECO:0000259" key="2">
    <source>
        <dbReference type="Pfam" id="PF07883"/>
    </source>
</evidence>
<dbReference type="InterPro" id="IPR051610">
    <property type="entry name" value="GPI/OXD"/>
</dbReference>
<dbReference type="OrthoDB" id="4540633at2759"/>
<accession>W9YKD0</accession>
<keyword evidence="1" id="KW-0479">Metal-binding</keyword>
<dbReference type="Pfam" id="PF07883">
    <property type="entry name" value="Cupin_2"/>
    <property type="match status" value="2"/>
</dbReference>
<dbReference type="SUPFAM" id="SSF51182">
    <property type="entry name" value="RmlC-like cupins"/>
    <property type="match status" value="1"/>
</dbReference>
<dbReference type="EMBL" id="AMGY01000002">
    <property type="protein sequence ID" value="EXJ90150.1"/>
    <property type="molecule type" value="Genomic_DNA"/>
</dbReference>
<evidence type="ECO:0000256" key="1">
    <source>
        <dbReference type="ARBA" id="ARBA00022723"/>
    </source>
</evidence>
<dbReference type="InterPro" id="IPR013096">
    <property type="entry name" value="Cupin_2"/>
</dbReference>
<name>W9YKD0_9EURO</name>
<dbReference type="Gene3D" id="2.60.120.10">
    <property type="entry name" value="Jelly Rolls"/>
    <property type="match status" value="2"/>
</dbReference>
<feature type="domain" description="Cupin type-2" evidence="2">
    <location>
        <begin position="230"/>
        <end position="298"/>
    </location>
</feature>
<organism evidence="3 4">
    <name type="scientific">Capronia epimyces CBS 606.96</name>
    <dbReference type="NCBI Taxonomy" id="1182542"/>
    <lineage>
        <taxon>Eukaryota</taxon>
        <taxon>Fungi</taxon>
        <taxon>Dikarya</taxon>
        <taxon>Ascomycota</taxon>
        <taxon>Pezizomycotina</taxon>
        <taxon>Eurotiomycetes</taxon>
        <taxon>Chaetothyriomycetidae</taxon>
        <taxon>Chaetothyriales</taxon>
        <taxon>Herpotrichiellaceae</taxon>
        <taxon>Capronia</taxon>
    </lineage>
</organism>
<dbReference type="Proteomes" id="UP000019478">
    <property type="component" value="Unassembled WGS sequence"/>
</dbReference>
<dbReference type="GeneID" id="19167347"/>